<dbReference type="AlphaFoldDB" id="A0A150KKQ9"/>
<evidence type="ECO:0000259" key="1">
    <source>
        <dbReference type="Pfam" id="PF14411"/>
    </source>
</evidence>
<feature type="domain" description="LHH" evidence="1">
    <location>
        <begin position="59"/>
        <end position="136"/>
    </location>
</feature>
<dbReference type="PATRIC" id="fig|46224.3.peg.907"/>
<evidence type="ECO:0000313" key="2">
    <source>
        <dbReference type="EMBL" id="KYC91622.1"/>
    </source>
</evidence>
<organism evidence="2 3">
    <name type="scientific">Heyndrickxia sporothermodurans</name>
    <dbReference type="NCBI Taxonomy" id="46224"/>
    <lineage>
        <taxon>Bacteria</taxon>
        <taxon>Bacillati</taxon>
        <taxon>Bacillota</taxon>
        <taxon>Bacilli</taxon>
        <taxon>Bacillales</taxon>
        <taxon>Bacillaceae</taxon>
        <taxon>Heyndrickxia</taxon>
    </lineage>
</organism>
<dbReference type="Pfam" id="PF14411">
    <property type="entry name" value="LHH"/>
    <property type="match status" value="1"/>
</dbReference>
<name>A0A150KKQ9_9BACI</name>
<sequence length="137" mass="15792">MNRLEGQIQLVARKAFGDGNKGIGNGYQYWNKTTQFKNVKVYQRDDIINPNMKDARGRTNLERMQKGLAPLGPDGKSINLHHMTQRNESSIAEVTQTFHKDNSSVIHINPNTVPSGINRSEFNKWRTDYWKNRANDF</sequence>
<proteinExistence type="predicted"/>
<dbReference type="EMBL" id="LQYN01000118">
    <property type="protein sequence ID" value="KYC91622.1"/>
    <property type="molecule type" value="Genomic_DNA"/>
</dbReference>
<protein>
    <recommendedName>
        <fullName evidence="1">LHH domain-containing protein</fullName>
    </recommendedName>
</protein>
<dbReference type="STRING" id="46224.B4102_3793"/>
<evidence type="ECO:0000313" key="3">
    <source>
        <dbReference type="Proteomes" id="UP000075666"/>
    </source>
</evidence>
<dbReference type="Proteomes" id="UP000075666">
    <property type="component" value="Unassembled WGS sequence"/>
</dbReference>
<dbReference type="InterPro" id="IPR026834">
    <property type="entry name" value="LHH"/>
</dbReference>
<accession>A0A150KKQ9</accession>
<reference evidence="2 3" key="1">
    <citation type="submission" date="2016-01" db="EMBL/GenBank/DDBJ databases">
        <title>Genome Sequences of Twelve Sporeforming Bacillus Species Isolated from Foods.</title>
        <authorList>
            <person name="Berendsen E.M."/>
            <person name="Wells-Bennik M.H."/>
            <person name="Krawcyk A.O."/>
            <person name="De Jong A."/>
            <person name="Holsappel S."/>
            <person name="Eijlander R.T."/>
            <person name="Kuipers O.P."/>
        </authorList>
    </citation>
    <scope>NUCLEOTIDE SEQUENCE [LARGE SCALE GENOMIC DNA]</scope>
    <source>
        <strain evidence="2 3">B4102</strain>
    </source>
</reference>
<comment type="caution">
    <text evidence="2">The sequence shown here is derived from an EMBL/GenBank/DDBJ whole genome shotgun (WGS) entry which is preliminary data.</text>
</comment>
<keyword evidence="3" id="KW-1185">Reference proteome</keyword>
<gene>
    <name evidence="2" type="ORF">B4102_3793</name>
</gene>